<keyword evidence="3" id="KW-1185">Reference proteome</keyword>
<evidence type="ECO:0000313" key="2">
    <source>
        <dbReference type="EMBL" id="GFO43805.1"/>
    </source>
</evidence>
<dbReference type="Proteomes" id="UP000735302">
    <property type="component" value="Unassembled WGS sequence"/>
</dbReference>
<dbReference type="EMBL" id="BLXT01007908">
    <property type="protein sequence ID" value="GFO43805.1"/>
    <property type="molecule type" value="Genomic_DNA"/>
</dbReference>
<sequence length="120" mass="13416">MKLYIRLRQTVSSVQSLAAKIWTHRVQWTDSRSIVLGSFTLALYNTWCWVDYQDLGLPGPEIPDSRPPHWRPGDQALGEQLGGRRGDKQTGRLVLSSQVTRAISGDGFVNNPRVRLGCPG</sequence>
<proteinExistence type="predicted"/>
<accession>A0AAV4DII3</accession>
<evidence type="ECO:0000313" key="3">
    <source>
        <dbReference type="Proteomes" id="UP000735302"/>
    </source>
</evidence>
<feature type="region of interest" description="Disordered" evidence="1">
    <location>
        <begin position="61"/>
        <end position="88"/>
    </location>
</feature>
<evidence type="ECO:0000256" key="1">
    <source>
        <dbReference type="SAM" id="MobiDB-lite"/>
    </source>
</evidence>
<organism evidence="2 3">
    <name type="scientific">Plakobranchus ocellatus</name>
    <dbReference type="NCBI Taxonomy" id="259542"/>
    <lineage>
        <taxon>Eukaryota</taxon>
        <taxon>Metazoa</taxon>
        <taxon>Spiralia</taxon>
        <taxon>Lophotrochozoa</taxon>
        <taxon>Mollusca</taxon>
        <taxon>Gastropoda</taxon>
        <taxon>Heterobranchia</taxon>
        <taxon>Euthyneura</taxon>
        <taxon>Panpulmonata</taxon>
        <taxon>Sacoglossa</taxon>
        <taxon>Placobranchoidea</taxon>
        <taxon>Plakobranchidae</taxon>
        <taxon>Plakobranchus</taxon>
    </lineage>
</organism>
<gene>
    <name evidence="2" type="ORF">PoB_007031000</name>
</gene>
<comment type="caution">
    <text evidence="2">The sequence shown here is derived from an EMBL/GenBank/DDBJ whole genome shotgun (WGS) entry which is preliminary data.</text>
</comment>
<name>A0AAV4DII3_9GAST</name>
<dbReference type="AlphaFoldDB" id="A0AAV4DII3"/>
<reference evidence="2 3" key="1">
    <citation type="journal article" date="2021" name="Elife">
        <title>Chloroplast acquisition without the gene transfer in kleptoplastic sea slugs, Plakobranchus ocellatus.</title>
        <authorList>
            <person name="Maeda T."/>
            <person name="Takahashi S."/>
            <person name="Yoshida T."/>
            <person name="Shimamura S."/>
            <person name="Takaki Y."/>
            <person name="Nagai Y."/>
            <person name="Toyoda A."/>
            <person name="Suzuki Y."/>
            <person name="Arimoto A."/>
            <person name="Ishii H."/>
            <person name="Satoh N."/>
            <person name="Nishiyama T."/>
            <person name="Hasebe M."/>
            <person name="Maruyama T."/>
            <person name="Minagawa J."/>
            <person name="Obokata J."/>
            <person name="Shigenobu S."/>
        </authorList>
    </citation>
    <scope>NUCLEOTIDE SEQUENCE [LARGE SCALE GENOMIC DNA]</scope>
</reference>
<protein>
    <submittedName>
        <fullName evidence="2">Uncharacterized protein</fullName>
    </submittedName>
</protein>